<dbReference type="Gene3D" id="3.30.565.10">
    <property type="entry name" value="Histidine kinase-like ATPase, C-terminal domain"/>
    <property type="match status" value="1"/>
</dbReference>
<sequence length="616" mass="68949">MQHQEAIIQTILKGKLEDVQSSILKALGDGFSPEELLNQVLLPAMETVSQKFSSHTFFVADVLISARAIQWGIDILKPMFRSPVEQEEQDVIVLGTVEGDIHDIGKNLLALTLKGAGFKVVDLGVDVSHERFVEAIIRYKPRVVGISALLTVTMVRMAETINVIKEAGLRDKVLIAVGGSPVTAAFAKEIGADYYFPEASGAARALARDLKELRVRQTLNPSNLTLGSWLDDGELEQLSNNFTEATGLRVVFLDERNQHIGPPSLMEAFLEQCRGCRWPSKENILNQLGKTPLLNNNPPAAEPFAYFCPAGLVEMTSPLIYENLRIGNILCGHFYLAENLDEQPWHLHRLNIKVLDKEQVESTRGLLKLMGDYVVKMAYANQNETRVKEQQHSLLHALKAKMELEKALRKAELLALQSQVNPHFLFNTLNTIARLAFLEGAHTTEKTVHSLARVLRYNLRRSKDALTIEEEMRTIKDYLFIQQTRFAGRLEVNIDVEEKILEARVPCLSLQPIVENAIVHGIEPSTEKGLISIRGYDKDGGIVFEVEDNGIGMSQDEIDLIFSLEKRPSGKGHTTGFGLYNIQKRMQTFFRGNCALQIKSTIGKGCKVQLFFPRLV</sequence>
<dbReference type="PROSITE" id="PS51332">
    <property type="entry name" value="B12_BINDING"/>
    <property type="match status" value="1"/>
</dbReference>
<dbReference type="FunFam" id="3.40.50.280:FF:000003">
    <property type="entry name" value="Dimethylamine methyltransferase corrinoid protein"/>
    <property type="match status" value="1"/>
</dbReference>
<dbReference type="PANTHER" id="PTHR34220">
    <property type="entry name" value="SENSOR HISTIDINE KINASE YPDA"/>
    <property type="match status" value="1"/>
</dbReference>
<dbReference type="InterPro" id="IPR036724">
    <property type="entry name" value="Cobalamin-bd_sf"/>
</dbReference>
<dbReference type="InterPro" id="IPR050640">
    <property type="entry name" value="Bact_2-comp_sensor_kinase"/>
</dbReference>
<evidence type="ECO:0000313" key="6">
    <source>
        <dbReference type="EMBL" id="VFU13909.1"/>
    </source>
</evidence>
<evidence type="ECO:0000256" key="2">
    <source>
        <dbReference type="ARBA" id="ARBA00022723"/>
    </source>
</evidence>
<feature type="domain" description="B12-binding" evidence="4">
    <location>
        <begin position="89"/>
        <end position="217"/>
    </location>
</feature>
<dbReference type="Pfam" id="PF02607">
    <property type="entry name" value="B12-binding_2"/>
    <property type="match status" value="1"/>
</dbReference>
<dbReference type="SUPFAM" id="SSF55874">
    <property type="entry name" value="ATPase domain of HSP90 chaperone/DNA topoisomerase II/histidine kinase"/>
    <property type="match status" value="1"/>
</dbReference>
<dbReference type="Gene3D" id="3.40.50.280">
    <property type="entry name" value="Cobalamin-binding domain"/>
    <property type="match status" value="1"/>
</dbReference>
<dbReference type="SMART" id="SM01018">
    <property type="entry name" value="B12-binding_2"/>
    <property type="match status" value="1"/>
</dbReference>
<dbReference type="Pfam" id="PF10114">
    <property type="entry name" value="PocR"/>
    <property type="match status" value="1"/>
</dbReference>
<dbReference type="SUPFAM" id="SSF52242">
    <property type="entry name" value="Cobalamin (vitamin B12)-binding domain"/>
    <property type="match status" value="1"/>
</dbReference>
<dbReference type="InterPro" id="IPR010559">
    <property type="entry name" value="Sig_transdc_His_kin_internal"/>
</dbReference>
<evidence type="ECO:0000256" key="3">
    <source>
        <dbReference type="ARBA" id="ARBA00023285"/>
    </source>
</evidence>
<gene>
    <name evidence="6" type="ORF">SCFA_2340006</name>
</gene>
<dbReference type="GO" id="GO:0046872">
    <property type="term" value="F:metal ion binding"/>
    <property type="evidence" value="ECO:0007669"/>
    <property type="project" value="UniProtKB-KW"/>
</dbReference>
<comment type="similarity">
    <text evidence="1">Belongs to the methylamine corrinoid protein family.</text>
</comment>
<dbReference type="Pfam" id="PF02518">
    <property type="entry name" value="HATPase_c"/>
    <property type="match status" value="1"/>
</dbReference>
<evidence type="ECO:0000259" key="5">
    <source>
        <dbReference type="PROSITE" id="PS51337"/>
    </source>
</evidence>
<dbReference type="GO" id="GO:0000155">
    <property type="term" value="F:phosphorelay sensor kinase activity"/>
    <property type="evidence" value="ECO:0007669"/>
    <property type="project" value="InterPro"/>
</dbReference>
<dbReference type="SMART" id="SM00387">
    <property type="entry name" value="HATPase_c"/>
    <property type="match status" value="1"/>
</dbReference>
<dbReference type="PROSITE" id="PS51337">
    <property type="entry name" value="B12_BINDING_NTER"/>
    <property type="match status" value="1"/>
</dbReference>
<dbReference type="GO" id="GO:0016020">
    <property type="term" value="C:membrane"/>
    <property type="evidence" value="ECO:0007669"/>
    <property type="project" value="InterPro"/>
</dbReference>
<dbReference type="Pfam" id="PF02310">
    <property type="entry name" value="B12-binding"/>
    <property type="match status" value="1"/>
</dbReference>
<keyword evidence="2" id="KW-0479">Metal-binding</keyword>
<proteinExistence type="inferred from homology"/>
<evidence type="ECO:0000259" key="4">
    <source>
        <dbReference type="PROSITE" id="PS51332"/>
    </source>
</evidence>
<keyword evidence="3" id="KW-0170">Cobalt</keyword>
<dbReference type="InterPro" id="IPR018771">
    <property type="entry name" value="PocR_dom"/>
</dbReference>
<dbReference type="InterPro" id="IPR036890">
    <property type="entry name" value="HATPase_C_sf"/>
</dbReference>
<accession>A0A485LYZ8</accession>
<dbReference type="InterPro" id="IPR003594">
    <property type="entry name" value="HATPase_dom"/>
</dbReference>
<dbReference type="SUPFAM" id="SSF47644">
    <property type="entry name" value="Methionine synthase domain"/>
    <property type="match status" value="1"/>
</dbReference>
<dbReference type="InterPro" id="IPR003759">
    <property type="entry name" value="Cbl-bd_cap"/>
</dbReference>
<dbReference type="Pfam" id="PF06580">
    <property type="entry name" value="His_kinase"/>
    <property type="match status" value="1"/>
</dbReference>
<dbReference type="Gene3D" id="1.10.1240.10">
    <property type="entry name" value="Methionine synthase domain"/>
    <property type="match status" value="1"/>
</dbReference>
<dbReference type="EMBL" id="CAADRN010000151">
    <property type="protein sequence ID" value="VFU13909.1"/>
    <property type="molecule type" value="Genomic_DNA"/>
</dbReference>
<protein>
    <submittedName>
        <fullName evidence="6">Trimethylamine corrinoid protein 2 (Modular protein)</fullName>
    </submittedName>
</protein>
<dbReference type="InterPro" id="IPR036594">
    <property type="entry name" value="Meth_synthase_dom"/>
</dbReference>
<dbReference type="AlphaFoldDB" id="A0A485LYZ8"/>
<reference evidence="6" key="1">
    <citation type="submission" date="2019-03" db="EMBL/GenBank/DDBJ databases">
        <authorList>
            <person name="Hao L."/>
        </authorList>
    </citation>
    <scope>NUCLEOTIDE SEQUENCE</scope>
</reference>
<dbReference type="InterPro" id="IPR006158">
    <property type="entry name" value="Cobalamin-bd"/>
</dbReference>
<organism evidence="6">
    <name type="scientific">anaerobic digester metagenome</name>
    <dbReference type="NCBI Taxonomy" id="1263854"/>
    <lineage>
        <taxon>unclassified sequences</taxon>
        <taxon>metagenomes</taxon>
        <taxon>ecological metagenomes</taxon>
    </lineage>
</organism>
<dbReference type="CDD" id="cd02070">
    <property type="entry name" value="corrinoid_protein_B12-BD"/>
    <property type="match status" value="1"/>
</dbReference>
<evidence type="ECO:0000256" key="1">
    <source>
        <dbReference type="ARBA" id="ARBA00010854"/>
    </source>
</evidence>
<dbReference type="GO" id="GO:0031419">
    <property type="term" value="F:cobalamin binding"/>
    <property type="evidence" value="ECO:0007669"/>
    <property type="project" value="InterPro"/>
</dbReference>
<feature type="domain" description="B12-binding N-terminal" evidence="5">
    <location>
        <begin position="1"/>
        <end position="88"/>
    </location>
</feature>
<dbReference type="PANTHER" id="PTHR34220:SF7">
    <property type="entry name" value="SENSOR HISTIDINE KINASE YPDA"/>
    <property type="match status" value="1"/>
</dbReference>
<name>A0A485LYZ8_9ZZZZ</name>